<evidence type="ECO:0000313" key="2">
    <source>
        <dbReference type="EMBL" id="TDP58474.1"/>
    </source>
</evidence>
<reference evidence="2 3" key="1">
    <citation type="submission" date="2019-03" db="EMBL/GenBank/DDBJ databases">
        <title>Genomic Encyclopedia of Type Strains, Phase IV (KMG-IV): sequencing the most valuable type-strain genomes for metagenomic binning, comparative biology and taxonomic classification.</title>
        <authorList>
            <person name="Goeker M."/>
        </authorList>
    </citation>
    <scope>NUCLEOTIDE SEQUENCE [LARGE SCALE GENOMIC DNA]</scope>
    <source>
        <strain evidence="2 3">DSM 28287</strain>
    </source>
</reference>
<keyword evidence="3" id="KW-1185">Reference proteome</keyword>
<accession>A0A4R6Q7H0</accession>
<keyword evidence="1" id="KW-0175">Coiled coil</keyword>
<proteinExistence type="predicted"/>
<evidence type="ECO:0000256" key="1">
    <source>
        <dbReference type="SAM" id="Coils"/>
    </source>
</evidence>
<dbReference type="EMBL" id="SNXO01000007">
    <property type="protein sequence ID" value="TDP58474.1"/>
    <property type="molecule type" value="Genomic_DNA"/>
</dbReference>
<comment type="caution">
    <text evidence="2">The sequence shown here is derived from an EMBL/GenBank/DDBJ whole genome shotgun (WGS) entry which is preliminary data.</text>
</comment>
<evidence type="ECO:0000313" key="3">
    <source>
        <dbReference type="Proteomes" id="UP000295500"/>
    </source>
</evidence>
<feature type="coiled-coil region" evidence="1">
    <location>
        <begin position="15"/>
        <end position="59"/>
    </location>
</feature>
<dbReference type="RefSeq" id="WP_207667979.1">
    <property type="nucleotide sequence ID" value="NZ_SNXO01000007.1"/>
</dbReference>
<dbReference type="AlphaFoldDB" id="A0A4R6Q7H0"/>
<gene>
    <name evidence="2" type="ORF">EV211_10773</name>
</gene>
<protein>
    <submittedName>
        <fullName evidence="2">Uncharacterized protein</fullName>
    </submittedName>
</protein>
<dbReference type="Proteomes" id="UP000295500">
    <property type="component" value="Unassembled WGS sequence"/>
</dbReference>
<name>A0A4R6Q7H0_9FIRM</name>
<organism evidence="2 3">
    <name type="scientific">Aminicella lysinilytica</name>
    <dbReference type="NCBI Taxonomy" id="433323"/>
    <lineage>
        <taxon>Bacteria</taxon>
        <taxon>Bacillati</taxon>
        <taxon>Bacillota</taxon>
        <taxon>Clostridia</taxon>
        <taxon>Peptostreptococcales</taxon>
        <taxon>Anaerovoracaceae</taxon>
        <taxon>Aminicella</taxon>
    </lineage>
</organism>
<sequence>MLVLIENNAKQGAVSEDFDAEYKQLFEQINELKTAKIQMVQAQKQAENYKERVDQLDKAITTVNPQVREFDQDLVKRLISSIKVHKGMRLEIQFHSGIVVKQEVDYYE</sequence>